<dbReference type="PANTHER" id="PTHR10241">
    <property type="entry name" value="LETHAL 2 GIANT LARVAE PROTEIN"/>
    <property type="match status" value="1"/>
</dbReference>
<keyword evidence="2" id="KW-1185">Reference proteome</keyword>
<evidence type="ECO:0000313" key="2">
    <source>
        <dbReference type="Proteomes" id="UP000694388"/>
    </source>
</evidence>
<accession>A0A8C4R7U5</accession>
<dbReference type="GO" id="GO:0006893">
    <property type="term" value="P:Golgi to plasma membrane transport"/>
    <property type="evidence" value="ECO:0007669"/>
    <property type="project" value="TreeGrafter"/>
</dbReference>
<organism evidence="1 2">
    <name type="scientific">Eptatretus burgeri</name>
    <name type="common">Inshore hagfish</name>
    <dbReference type="NCBI Taxonomy" id="7764"/>
    <lineage>
        <taxon>Eukaryota</taxon>
        <taxon>Metazoa</taxon>
        <taxon>Chordata</taxon>
        <taxon>Craniata</taxon>
        <taxon>Vertebrata</taxon>
        <taxon>Cyclostomata</taxon>
        <taxon>Myxini</taxon>
        <taxon>Myxiniformes</taxon>
        <taxon>Myxinidae</taxon>
        <taxon>Eptatretinae</taxon>
        <taxon>Eptatretus</taxon>
    </lineage>
</organism>
<dbReference type="Ensembl" id="ENSEBUT00000027087.1">
    <property type="protein sequence ID" value="ENSEBUP00000026511.1"/>
    <property type="gene ID" value="ENSEBUG00000016324.1"/>
</dbReference>
<dbReference type="GO" id="GO:0005886">
    <property type="term" value="C:plasma membrane"/>
    <property type="evidence" value="ECO:0007669"/>
    <property type="project" value="TreeGrafter"/>
</dbReference>
<protein>
    <submittedName>
        <fullName evidence="1">Uncharacterized protein</fullName>
    </submittedName>
</protein>
<dbReference type="GO" id="GO:0006887">
    <property type="term" value="P:exocytosis"/>
    <property type="evidence" value="ECO:0007669"/>
    <property type="project" value="TreeGrafter"/>
</dbReference>
<sequence length="141" mass="15314">MSPVAVVMRKFMRVLDGLTASAQTPSRTEVETFPETLTSEHFQMCKTVRHGFPHQPTALAFDTVQKILAIGTKSGALRLLGRPGVDCHCQHESNSPVILLQFLVNEVIALSFSSTQHASSSSPMALPLPNPFSIGLFNVPI</sequence>
<dbReference type="Proteomes" id="UP000694388">
    <property type="component" value="Unplaced"/>
</dbReference>
<proteinExistence type="predicted"/>
<dbReference type="GO" id="GO:0005096">
    <property type="term" value="F:GTPase activator activity"/>
    <property type="evidence" value="ECO:0007669"/>
    <property type="project" value="TreeGrafter"/>
</dbReference>
<reference evidence="1" key="1">
    <citation type="submission" date="2025-08" db="UniProtKB">
        <authorList>
            <consortium name="Ensembl"/>
        </authorList>
    </citation>
    <scope>IDENTIFICATION</scope>
</reference>
<dbReference type="GO" id="GO:0019905">
    <property type="term" value="F:syntaxin binding"/>
    <property type="evidence" value="ECO:0007669"/>
    <property type="project" value="TreeGrafter"/>
</dbReference>
<reference evidence="1" key="2">
    <citation type="submission" date="2025-09" db="UniProtKB">
        <authorList>
            <consortium name="Ensembl"/>
        </authorList>
    </citation>
    <scope>IDENTIFICATION</scope>
</reference>
<evidence type="ECO:0000313" key="1">
    <source>
        <dbReference type="Ensembl" id="ENSEBUP00000026511.1"/>
    </source>
</evidence>
<dbReference type="GeneTree" id="ENSGT00950000182906"/>
<name>A0A8C4R7U5_EPTBU</name>
<dbReference type="GO" id="GO:0045159">
    <property type="term" value="F:myosin II binding"/>
    <property type="evidence" value="ECO:0007669"/>
    <property type="project" value="TreeGrafter"/>
</dbReference>
<dbReference type="PANTHER" id="PTHR10241:SF25">
    <property type="entry name" value="TOMOSYN, ISOFORM C"/>
    <property type="match status" value="1"/>
</dbReference>
<dbReference type="GO" id="GO:0031201">
    <property type="term" value="C:SNARE complex"/>
    <property type="evidence" value="ECO:0007669"/>
    <property type="project" value="TreeGrafter"/>
</dbReference>
<dbReference type="AlphaFoldDB" id="A0A8C4R7U5"/>
<dbReference type="SUPFAM" id="SSF117289">
    <property type="entry name" value="Nucleoporin domain"/>
    <property type="match status" value="1"/>
</dbReference>